<dbReference type="EMBL" id="JAUIZM010000001">
    <property type="protein sequence ID" value="KAK1404832.1"/>
    <property type="molecule type" value="Genomic_DNA"/>
</dbReference>
<sequence>MDVTNVLPDHVYIEDDWAPSYCKMCQMPGHDCEVQKKDKPKVNPNENMHDESVVNTDWRVATKKTRERNDSFNVAPSTQNKLMKLGVDCEHGFEGDGINEYGEIGAQIEGNERGDPAVCYRDKERLMDCLKCIQGTIGWWVPMAYCSNVDDGELIEQERILIANLKKWLEVEESALRQKSRMHCLKVGDSNHKFFYSSVKERLRINRITALYDDNDVKLVEPSDIEKEIHKFYGGLLGSCASQLPAIHLPTMRSGPTLSLDDKEVLCKSIMLCHILA</sequence>
<organism evidence="1 2">
    <name type="scientific">Heracleum sosnowskyi</name>
    <dbReference type="NCBI Taxonomy" id="360622"/>
    <lineage>
        <taxon>Eukaryota</taxon>
        <taxon>Viridiplantae</taxon>
        <taxon>Streptophyta</taxon>
        <taxon>Embryophyta</taxon>
        <taxon>Tracheophyta</taxon>
        <taxon>Spermatophyta</taxon>
        <taxon>Magnoliopsida</taxon>
        <taxon>eudicotyledons</taxon>
        <taxon>Gunneridae</taxon>
        <taxon>Pentapetalae</taxon>
        <taxon>asterids</taxon>
        <taxon>campanulids</taxon>
        <taxon>Apiales</taxon>
        <taxon>Apiaceae</taxon>
        <taxon>Apioideae</taxon>
        <taxon>apioid superclade</taxon>
        <taxon>Tordylieae</taxon>
        <taxon>Tordyliinae</taxon>
        <taxon>Heracleum</taxon>
    </lineage>
</organism>
<reference evidence="1" key="1">
    <citation type="submission" date="2023-02" db="EMBL/GenBank/DDBJ databases">
        <title>Genome of toxic invasive species Heracleum sosnowskyi carries increased number of genes despite the absence of recent whole-genome duplications.</title>
        <authorList>
            <person name="Schelkunov M."/>
            <person name="Shtratnikova V."/>
            <person name="Makarenko M."/>
            <person name="Klepikova A."/>
            <person name="Omelchenko D."/>
            <person name="Novikova G."/>
            <person name="Obukhova E."/>
            <person name="Bogdanov V."/>
            <person name="Penin A."/>
            <person name="Logacheva M."/>
        </authorList>
    </citation>
    <scope>NUCLEOTIDE SEQUENCE</scope>
    <source>
        <strain evidence="1">Hsosn_3</strain>
        <tissue evidence="1">Leaf</tissue>
    </source>
</reference>
<comment type="caution">
    <text evidence="1">The sequence shown here is derived from an EMBL/GenBank/DDBJ whole genome shotgun (WGS) entry which is preliminary data.</text>
</comment>
<name>A0AAD8JLN3_9APIA</name>
<gene>
    <name evidence="1" type="ORF">POM88_004437</name>
</gene>
<reference evidence="1" key="2">
    <citation type="submission" date="2023-05" db="EMBL/GenBank/DDBJ databases">
        <authorList>
            <person name="Schelkunov M.I."/>
        </authorList>
    </citation>
    <scope>NUCLEOTIDE SEQUENCE</scope>
    <source>
        <strain evidence="1">Hsosn_3</strain>
        <tissue evidence="1">Leaf</tissue>
    </source>
</reference>
<proteinExistence type="predicted"/>
<evidence type="ECO:0000313" key="2">
    <source>
        <dbReference type="Proteomes" id="UP001237642"/>
    </source>
</evidence>
<dbReference type="AlphaFoldDB" id="A0AAD8JLN3"/>
<evidence type="ECO:0000313" key="1">
    <source>
        <dbReference type="EMBL" id="KAK1404832.1"/>
    </source>
</evidence>
<accession>A0AAD8JLN3</accession>
<protein>
    <submittedName>
        <fullName evidence="1">Uncharacterized protein</fullName>
    </submittedName>
</protein>
<keyword evidence="2" id="KW-1185">Reference proteome</keyword>
<dbReference type="Proteomes" id="UP001237642">
    <property type="component" value="Unassembled WGS sequence"/>
</dbReference>